<organism evidence="2 3">
    <name type="scientific">Cuscuta campestris</name>
    <dbReference type="NCBI Taxonomy" id="132261"/>
    <lineage>
        <taxon>Eukaryota</taxon>
        <taxon>Viridiplantae</taxon>
        <taxon>Streptophyta</taxon>
        <taxon>Embryophyta</taxon>
        <taxon>Tracheophyta</taxon>
        <taxon>Spermatophyta</taxon>
        <taxon>Magnoliopsida</taxon>
        <taxon>eudicotyledons</taxon>
        <taxon>Gunneridae</taxon>
        <taxon>Pentapetalae</taxon>
        <taxon>asterids</taxon>
        <taxon>lamiids</taxon>
        <taxon>Solanales</taxon>
        <taxon>Convolvulaceae</taxon>
        <taxon>Cuscuteae</taxon>
        <taxon>Cuscuta</taxon>
        <taxon>Cuscuta subgen. Grammica</taxon>
        <taxon>Cuscuta sect. Cleistogrammica</taxon>
    </lineage>
</organism>
<evidence type="ECO:0000313" key="3">
    <source>
        <dbReference type="Proteomes" id="UP000595140"/>
    </source>
</evidence>
<name>A0A484K425_9ASTE</name>
<feature type="region of interest" description="Disordered" evidence="1">
    <location>
        <begin position="25"/>
        <end position="47"/>
    </location>
</feature>
<gene>
    <name evidence="2" type="ORF">CCAM_LOCUS1254</name>
</gene>
<protein>
    <submittedName>
        <fullName evidence="2">Uncharacterized protein</fullName>
    </submittedName>
</protein>
<dbReference type="EMBL" id="OOIL02000026">
    <property type="protein sequence ID" value="VFQ59478.1"/>
    <property type="molecule type" value="Genomic_DNA"/>
</dbReference>
<feature type="region of interest" description="Disordered" evidence="1">
    <location>
        <begin position="77"/>
        <end position="99"/>
    </location>
</feature>
<evidence type="ECO:0000256" key="1">
    <source>
        <dbReference type="SAM" id="MobiDB-lite"/>
    </source>
</evidence>
<evidence type="ECO:0000313" key="2">
    <source>
        <dbReference type="EMBL" id="VFQ59478.1"/>
    </source>
</evidence>
<keyword evidence="3" id="KW-1185">Reference proteome</keyword>
<accession>A0A484K425</accession>
<reference evidence="2 3" key="1">
    <citation type="submission" date="2018-04" db="EMBL/GenBank/DDBJ databases">
        <authorList>
            <person name="Vogel A."/>
        </authorList>
    </citation>
    <scope>NUCLEOTIDE SEQUENCE [LARGE SCALE GENOMIC DNA]</scope>
</reference>
<feature type="compositionally biased region" description="Basic residues" evidence="1">
    <location>
        <begin position="110"/>
        <end position="122"/>
    </location>
</feature>
<dbReference type="Proteomes" id="UP000595140">
    <property type="component" value="Unassembled WGS sequence"/>
</dbReference>
<sequence length="158" mass="17537">MRNRPINPAWRLICRRYQLRAAAGCGDGDGRRRQWRSGSSTAMSSDWRRCNRRRRMAVVQRATAALVSGEGEAAAGSSATAALRSTARKDAGSGGDVRRSAWRRCNPSAMRRRGWGRRRPAGRRASGGEGQRLWLARPAGRRGFRALHIEIVSTFSMV</sequence>
<feature type="compositionally biased region" description="Basic and acidic residues" evidence="1">
    <location>
        <begin position="87"/>
        <end position="99"/>
    </location>
</feature>
<feature type="region of interest" description="Disordered" evidence="1">
    <location>
        <begin position="110"/>
        <end position="129"/>
    </location>
</feature>
<proteinExistence type="predicted"/>
<dbReference type="AlphaFoldDB" id="A0A484K425"/>